<dbReference type="AlphaFoldDB" id="E1IB64"/>
<protein>
    <submittedName>
        <fullName evidence="2">Sortase family protein</fullName>
    </submittedName>
</protein>
<dbReference type="NCBIfam" id="TIGR01076">
    <property type="entry name" value="sortase_fam"/>
    <property type="match status" value="1"/>
</dbReference>
<comment type="caution">
    <text evidence="2">The sequence shown here is derived from an EMBL/GenBank/DDBJ whole genome shotgun (WGS) entry which is preliminary data.</text>
</comment>
<dbReference type="GO" id="GO:0016787">
    <property type="term" value="F:hydrolase activity"/>
    <property type="evidence" value="ECO:0007669"/>
    <property type="project" value="UniProtKB-KW"/>
</dbReference>
<organism evidence="2 3">
    <name type="scientific">Oscillochloris trichoides DG-6</name>
    <dbReference type="NCBI Taxonomy" id="765420"/>
    <lineage>
        <taxon>Bacteria</taxon>
        <taxon>Bacillati</taxon>
        <taxon>Chloroflexota</taxon>
        <taxon>Chloroflexia</taxon>
        <taxon>Chloroflexales</taxon>
        <taxon>Chloroflexineae</taxon>
        <taxon>Oscillochloridaceae</taxon>
        <taxon>Oscillochloris</taxon>
    </lineage>
</organism>
<evidence type="ECO:0000313" key="3">
    <source>
        <dbReference type="Proteomes" id="UP000054010"/>
    </source>
</evidence>
<evidence type="ECO:0000313" key="2">
    <source>
        <dbReference type="EMBL" id="EFO81549.1"/>
    </source>
</evidence>
<sequence>MVDRPTISPESSDQALLDTLLMGAVPSRRDQLGPARLVSTSQQRRIALRPFLLRTWLDHALQFAERGLIIAALVVFGYWFVDGYGRDWLYMLQRTPIAESAPAPTPALRLPDTAPPAVAVDLPALPFTTPDMANPPSADFLAPQPVLSLPVAADPRPQRLIMTSIGVDTPIKEVFVVDGAWQVADYAAGYHHGSALPGNTGNTVLSGHAGLRGGVFRDLALLRPGDDVQIETGGWSYIYRVRTQRAVWPTQVEVMNPTSTPVLTLITCTNWDTQRLIVVADLISARPRS</sequence>
<name>E1IB64_9CHLR</name>
<dbReference type="Proteomes" id="UP000054010">
    <property type="component" value="Unassembled WGS sequence"/>
</dbReference>
<reference evidence="2 3" key="1">
    <citation type="journal article" date="2011" name="J. Bacteriol.">
        <title>Draft genome sequence of the anoxygenic filamentous phototrophic bacterium Oscillochloris trichoides subsp. DG-6.</title>
        <authorList>
            <person name="Kuznetsov B.B."/>
            <person name="Ivanovsky R.N."/>
            <person name="Keppen O.I."/>
            <person name="Sukhacheva M.V."/>
            <person name="Bumazhkin B.K."/>
            <person name="Patutina E.O."/>
            <person name="Beletsky A.V."/>
            <person name="Mardanov A.V."/>
            <person name="Baslerov R.V."/>
            <person name="Panteleeva A.N."/>
            <person name="Kolganova T.V."/>
            <person name="Ravin N.V."/>
            <person name="Skryabin K.G."/>
        </authorList>
    </citation>
    <scope>NUCLEOTIDE SEQUENCE [LARGE SCALE GENOMIC DNA]</scope>
    <source>
        <strain evidence="2 3">DG-6</strain>
    </source>
</reference>
<dbReference type="InterPro" id="IPR023365">
    <property type="entry name" value="Sortase_dom-sf"/>
</dbReference>
<dbReference type="STRING" id="765420.OSCT_0565"/>
<accession>E1IB64</accession>
<proteinExistence type="predicted"/>
<keyword evidence="1" id="KW-0378">Hydrolase</keyword>
<gene>
    <name evidence="2" type="ORF">OSCT_0565</name>
</gene>
<dbReference type="EMBL" id="ADVR01000010">
    <property type="protein sequence ID" value="EFO81549.1"/>
    <property type="molecule type" value="Genomic_DNA"/>
</dbReference>
<dbReference type="SUPFAM" id="SSF63817">
    <property type="entry name" value="Sortase"/>
    <property type="match status" value="1"/>
</dbReference>
<dbReference type="CDD" id="cd05830">
    <property type="entry name" value="Sortase_E"/>
    <property type="match status" value="1"/>
</dbReference>
<dbReference type="InterPro" id="IPR005754">
    <property type="entry name" value="Sortase"/>
</dbReference>
<keyword evidence="3" id="KW-1185">Reference proteome</keyword>
<dbReference type="Gene3D" id="2.40.260.10">
    <property type="entry name" value="Sortase"/>
    <property type="match status" value="1"/>
</dbReference>
<dbReference type="InterPro" id="IPR042003">
    <property type="entry name" value="Sortase_E"/>
</dbReference>
<dbReference type="eggNOG" id="COG3764">
    <property type="taxonomic scope" value="Bacteria"/>
</dbReference>
<evidence type="ECO:0000256" key="1">
    <source>
        <dbReference type="ARBA" id="ARBA00022801"/>
    </source>
</evidence>
<dbReference type="HOGENOM" id="CLU_932839_0_0_0"/>
<dbReference type="Pfam" id="PF04203">
    <property type="entry name" value="Sortase"/>
    <property type="match status" value="1"/>
</dbReference>